<dbReference type="RefSeq" id="WP_068948725.1">
    <property type="nucleotide sequence ID" value="NZ_CP015922.1"/>
</dbReference>
<dbReference type="Gene3D" id="2.60.120.560">
    <property type="entry name" value="Exo-inulinase, domain 1"/>
    <property type="match status" value="1"/>
</dbReference>
<feature type="chain" id="PRO_5008248022" description="3-keto-alpha-glucoside-1,2-lyase/3-keto-2-hydroxy-glucal hydratase domain-containing protein" evidence="1">
    <location>
        <begin position="27"/>
        <end position="197"/>
    </location>
</feature>
<name>A0A191UFJ0_9BURK</name>
<keyword evidence="4" id="KW-1185">Reference proteome</keyword>
<dbReference type="OrthoDB" id="259356at2"/>
<keyword evidence="1" id="KW-0732">Signal</keyword>
<feature type="domain" description="3-keto-alpha-glucoside-1,2-lyase/3-keto-2-hydroxy-glucal hydratase" evidence="2">
    <location>
        <begin position="31"/>
        <end position="195"/>
    </location>
</feature>
<evidence type="ECO:0000313" key="4">
    <source>
        <dbReference type="Proteomes" id="UP000078463"/>
    </source>
</evidence>
<accession>A0A191UFJ0</accession>
<dbReference type="EMBL" id="CP015922">
    <property type="protein sequence ID" value="ANI99717.1"/>
    <property type="molecule type" value="Genomic_DNA"/>
</dbReference>
<sequence>MKSSLKLIASLAFCLHTALFGNLAFAQNQDGFVDLIDGISLSGWNIIGNASWLIGNGVVEGNKPNGFLVSTKSYKNFVIRAEFWAESDTNSGIFIRCQDPNKVSAATSYEVNIWDTRPEQAYATGAIVDVAKVNAVPKAGGRWNVMEIVANGSHFKVTLNGVVTVADGQDSKFAEGPIALQSAGGVVKFKKVQIKPI</sequence>
<gene>
    <name evidence="3" type="ORF">A8O14_06285</name>
</gene>
<dbReference type="Pfam" id="PF06439">
    <property type="entry name" value="3keto-disac_hyd"/>
    <property type="match status" value="1"/>
</dbReference>
<evidence type="ECO:0000256" key="1">
    <source>
        <dbReference type="SAM" id="SignalP"/>
    </source>
</evidence>
<dbReference type="KEGG" id="pwu:A8O14_06285"/>
<dbReference type="STRING" id="1743168.A8O14_06285"/>
<evidence type="ECO:0000259" key="2">
    <source>
        <dbReference type="Pfam" id="PF06439"/>
    </source>
</evidence>
<reference evidence="4" key="1">
    <citation type="submission" date="2016-05" db="EMBL/GenBank/DDBJ databases">
        <title>Polynucleobacter sp. QLW-P1FAT50C-4 genome.</title>
        <authorList>
            <person name="Hahn M.W."/>
        </authorList>
    </citation>
    <scope>NUCLEOTIDE SEQUENCE [LARGE SCALE GENOMIC DNA]</scope>
    <source>
        <strain evidence="4">QLW-P1FAT50C-4</strain>
    </source>
</reference>
<dbReference type="GO" id="GO:0016787">
    <property type="term" value="F:hydrolase activity"/>
    <property type="evidence" value="ECO:0007669"/>
    <property type="project" value="InterPro"/>
</dbReference>
<dbReference type="InterPro" id="IPR010496">
    <property type="entry name" value="AL/BT2_dom"/>
</dbReference>
<proteinExistence type="predicted"/>
<organism evidence="3 4">
    <name type="scientific">Polynucleobacter wuianus</name>
    <dbReference type="NCBI Taxonomy" id="1743168"/>
    <lineage>
        <taxon>Bacteria</taxon>
        <taxon>Pseudomonadati</taxon>
        <taxon>Pseudomonadota</taxon>
        <taxon>Betaproteobacteria</taxon>
        <taxon>Burkholderiales</taxon>
        <taxon>Burkholderiaceae</taxon>
        <taxon>Polynucleobacter</taxon>
    </lineage>
</organism>
<dbReference type="Proteomes" id="UP000078463">
    <property type="component" value="Chromosome"/>
</dbReference>
<protein>
    <recommendedName>
        <fullName evidence="2">3-keto-alpha-glucoside-1,2-lyase/3-keto-2-hydroxy-glucal hydratase domain-containing protein</fullName>
    </recommendedName>
</protein>
<evidence type="ECO:0000313" key="3">
    <source>
        <dbReference type="EMBL" id="ANI99717.1"/>
    </source>
</evidence>
<dbReference type="AlphaFoldDB" id="A0A191UFJ0"/>
<feature type="signal peptide" evidence="1">
    <location>
        <begin position="1"/>
        <end position="26"/>
    </location>
</feature>